<dbReference type="HOGENOM" id="CLU_2277027_0_0_1"/>
<proteinExistence type="predicted"/>
<reference evidence="2" key="1">
    <citation type="journal article" date="2014" name="Proc. Natl. Acad. Sci. U.S.A.">
        <title>Extensive sampling of basidiomycete genomes demonstrates inadequacy of the white-rot/brown-rot paradigm for wood decay fungi.</title>
        <authorList>
            <person name="Riley R."/>
            <person name="Salamov A.A."/>
            <person name="Brown D.W."/>
            <person name="Nagy L.G."/>
            <person name="Floudas D."/>
            <person name="Held B.W."/>
            <person name="Levasseur A."/>
            <person name="Lombard V."/>
            <person name="Morin E."/>
            <person name="Otillar R."/>
            <person name="Lindquist E.A."/>
            <person name="Sun H."/>
            <person name="LaButti K.M."/>
            <person name="Schmutz J."/>
            <person name="Jabbour D."/>
            <person name="Luo H."/>
            <person name="Baker S.E."/>
            <person name="Pisabarro A.G."/>
            <person name="Walton J.D."/>
            <person name="Blanchette R.A."/>
            <person name="Henrissat B."/>
            <person name="Martin F."/>
            <person name="Cullen D."/>
            <person name="Hibbett D.S."/>
            <person name="Grigoriev I.V."/>
        </authorList>
    </citation>
    <scope>NUCLEOTIDE SEQUENCE [LARGE SCALE GENOMIC DNA]</scope>
    <source>
        <strain evidence="2">FD-172 SS1</strain>
    </source>
</reference>
<evidence type="ECO:0000313" key="1">
    <source>
        <dbReference type="EMBL" id="KDQ10291.1"/>
    </source>
</evidence>
<accession>A0A067MFC7</accession>
<sequence>MTVMWRAGLKLVSVQFFQSWAQRDRAVEEREIWAAECQRAQLFYKFYADLWDSLQIDKPANLYGFGHNTVCLQSHDMYFHLHDIIMSGMTKSYIVPQAALDG</sequence>
<gene>
    <name evidence="1" type="ORF">BOTBODRAFT_47143</name>
</gene>
<keyword evidence="2" id="KW-1185">Reference proteome</keyword>
<dbReference type="InParanoid" id="A0A067MFC7"/>
<organism evidence="1 2">
    <name type="scientific">Botryobasidium botryosum (strain FD-172 SS1)</name>
    <dbReference type="NCBI Taxonomy" id="930990"/>
    <lineage>
        <taxon>Eukaryota</taxon>
        <taxon>Fungi</taxon>
        <taxon>Dikarya</taxon>
        <taxon>Basidiomycota</taxon>
        <taxon>Agaricomycotina</taxon>
        <taxon>Agaricomycetes</taxon>
        <taxon>Cantharellales</taxon>
        <taxon>Botryobasidiaceae</taxon>
        <taxon>Botryobasidium</taxon>
    </lineage>
</organism>
<dbReference type="Proteomes" id="UP000027195">
    <property type="component" value="Unassembled WGS sequence"/>
</dbReference>
<protein>
    <submittedName>
        <fullName evidence="1">Uncharacterized protein</fullName>
    </submittedName>
</protein>
<dbReference type="EMBL" id="KL198069">
    <property type="protein sequence ID" value="KDQ10291.1"/>
    <property type="molecule type" value="Genomic_DNA"/>
</dbReference>
<dbReference type="AlphaFoldDB" id="A0A067MFC7"/>
<evidence type="ECO:0000313" key="2">
    <source>
        <dbReference type="Proteomes" id="UP000027195"/>
    </source>
</evidence>
<name>A0A067MFC7_BOTB1</name>